<dbReference type="SUPFAM" id="SSF55174">
    <property type="entry name" value="Alpha-L RNA-binding motif"/>
    <property type="match status" value="1"/>
</dbReference>
<dbReference type="Gene3D" id="3.10.290.10">
    <property type="entry name" value="RNA-binding S4 domain"/>
    <property type="match status" value="1"/>
</dbReference>
<gene>
    <name evidence="5" type="primary">rqcP</name>
    <name evidence="8" type="ORF">HAU20_10020</name>
    <name evidence="7" type="ORF">HAU43_09700</name>
</gene>
<dbReference type="Proteomes" id="UP000728106">
    <property type="component" value="Unassembled WGS sequence"/>
</dbReference>
<evidence type="ECO:0000256" key="4">
    <source>
        <dbReference type="ARBA" id="ARBA00022917"/>
    </source>
</evidence>
<evidence type="ECO:0000313" key="9">
    <source>
        <dbReference type="Proteomes" id="UP000728106"/>
    </source>
</evidence>
<keyword evidence="4 5" id="KW-0648">Protein biosynthesis</keyword>
<evidence type="ECO:0000256" key="2">
    <source>
        <dbReference type="ARBA" id="ARBA00022730"/>
    </source>
</evidence>
<dbReference type="HAMAP" id="MF_00871">
    <property type="entry name" value="RqcP"/>
    <property type="match status" value="1"/>
</dbReference>
<sequence>MRLDKYLKVSRIIKRRTVAKEIADQGRIDINGKTAKSSNDVKTGDELTIRFGNKTSVLKVESTAEVVRKEQAEHMYSIVSESYEQDFSNEEN</sequence>
<comment type="similarity">
    <text evidence="5">Belongs to the RqcP family.</text>
</comment>
<dbReference type="InterPro" id="IPR002942">
    <property type="entry name" value="S4_RNA-bd"/>
</dbReference>
<dbReference type="GO" id="GO:0000049">
    <property type="term" value="F:tRNA binding"/>
    <property type="evidence" value="ECO:0007669"/>
    <property type="project" value="UniProtKB-UniRule"/>
</dbReference>
<accession>A0A0R2EZY9</accession>
<evidence type="ECO:0000256" key="3">
    <source>
        <dbReference type="ARBA" id="ARBA00022884"/>
    </source>
</evidence>
<dbReference type="GO" id="GO:0019843">
    <property type="term" value="F:rRNA binding"/>
    <property type="evidence" value="ECO:0007669"/>
    <property type="project" value="UniProtKB-UniRule"/>
</dbReference>
<evidence type="ECO:0000256" key="5">
    <source>
        <dbReference type="HAMAP-Rule" id="MF_00871"/>
    </source>
</evidence>
<dbReference type="GO" id="GO:0072344">
    <property type="term" value="P:rescue of stalled ribosome"/>
    <property type="evidence" value="ECO:0007669"/>
    <property type="project" value="UniProtKB-UniRule"/>
</dbReference>
<proteinExistence type="inferred from homology"/>
<dbReference type="EMBL" id="JAAOCX010000015">
    <property type="protein sequence ID" value="MBJ7633354.1"/>
    <property type="molecule type" value="Genomic_DNA"/>
</dbReference>
<evidence type="ECO:0000256" key="1">
    <source>
        <dbReference type="ARBA" id="ARBA00022555"/>
    </source>
</evidence>
<dbReference type="PROSITE" id="PS50889">
    <property type="entry name" value="S4"/>
    <property type="match status" value="1"/>
</dbReference>
<keyword evidence="2 5" id="KW-0699">rRNA-binding</keyword>
<keyword evidence="1 5" id="KW-0820">tRNA-binding</keyword>
<dbReference type="CDD" id="cd00165">
    <property type="entry name" value="S4"/>
    <property type="match status" value="1"/>
</dbReference>
<keyword evidence="3 5" id="KW-0694">RNA-binding</keyword>
<protein>
    <recommendedName>
        <fullName evidence="5">RQC P-site tRNA stabilizing factor</fullName>
        <shortName evidence="5">RqcP</shortName>
    </recommendedName>
    <alternativeName>
        <fullName evidence="5">Ribosome-associated protein quality control protein P</fullName>
    </alternativeName>
</protein>
<evidence type="ECO:0000313" key="8">
    <source>
        <dbReference type="EMBL" id="MBJ7639709.1"/>
    </source>
</evidence>
<dbReference type="Proteomes" id="UP000808038">
    <property type="component" value="Unassembled WGS sequence"/>
</dbReference>
<dbReference type="PIRSF" id="PIRSF038881">
    <property type="entry name" value="RNAbp_HP1423"/>
    <property type="match status" value="1"/>
</dbReference>
<dbReference type="InterPro" id="IPR036986">
    <property type="entry name" value="S4_RNA-bd_sf"/>
</dbReference>
<comment type="subunit">
    <text evidence="5">Associates with stalled 50S ribosomal subunits. Binds to RqcH, 23S rRNA and the P-site tRNA. Does not require RqcH for association with 50S subunits.</text>
</comment>
<reference evidence="8" key="1">
    <citation type="submission" date="2020-02" db="EMBL/GenBank/DDBJ databases">
        <authorList>
            <person name="Fontana A."/>
            <person name="Patrone V."/>
            <person name="Morelli L."/>
        </authorList>
    </citation>
    <scope>NUCLEOTIDE SEQUENCE</scope>
    <source>
        <strain evidence="7">CCUG 30943</strain>
        <strain evidence="8">CCUG 43002</strain>
    </source>
</reference>
<name>A0A0R2EZY9_WEICO</name>
<dbReference type="RefSeq" id="WP_003610464.1">
    <property type="nucleotide sequence ID" value="NZ_ALXH01000105.1"/>
</dbReference>
<dbReference type="AlphaFoldDB" id="A0A0R2EZY9"/>
<comment type="function">
    <text evidence="5">Key component of the ribosome quality control system (RQC), a ribosome-associated complex that mediates the extraction of incompletely synthesized nascent chains from stalled ribosomes and their subsequent degradation. RqcH recruits Ala-charged tRNA, and with RqcP directs the elongation of stalled nascent chains on 50S ribosomal subunits, leading to non-templated C-terminal alanine extensions (Ala tail). The Ala tail promotes nascent chain degradation. RqcP is associated with the translocation-like movement of the peptidyl-tRNA from the A-site into the P-site.</text>
</comment>
<keyword evidence="9" id="KW-1185">Reference proteome</keyword>
<evidence type="ECO:0000259" key="6">
    <source>
        <dbReference type="SMART" id="SM00363"/>
    </source>
</evidence>
<feature type="domain" description="RNA-binding S4" evidence="6">
    <location>
        <begin position="1"/>
        <end position="63"/>
    </location>
</feature>
<organism evidence="8 9">
    <name type="scientific">Weissella confusa</name>
    <name type="common">Lactobacillus confusus</name>
    <dbReference type="NCBI Taxonomy" id="1583"/>
    <lineage>
        <taxon>Bacteria</taxon>
        <taxon>Bacillati</taxon>
        <taxon>Bacillota</taxon>
        <taxon>Bacilli</taxon>
        <taxon>Lactobacillales</taxon>
        <taxon>Lactobacillaceae</taxon>
        <taxon>Weissella</taxon>
    </lineage>
</organism>
<dbReference type="EMBL" id="JAAOCP010000015">
    <property type="protein sequence ID" value="MBJ7639709.1"/>
    <property type="molecule type" value="Genomic_DNA"/>
</dbReference>
<dbReference type="GO" id="GO:0043023">
    <property type="term" value="F:ribosomal large subunit binding"/>
    <property type="evidence" value="ECO:0007669"/>
    <property type="project" value="UniProtKB-UniRule"/>
</dbReference>
<evidence type="ECO:0000313" key="7">
    <source>
        <dbReference type="EMBL" id="MBJ7633354.1"/>
    </source>
</evidence>
<dbReference type="Pfam" id="PF01479">
    <property type="entry name" value="S4"/>
    <property type="match status" value="1"/>
</dbReference>
<dbReference type="GeneID" id="57979829"/>
<comment type="caution">
    <text evidence="8">The sequence shown here is derived from an EMBL/GenBank/DDBJ whole genome shotgun (WGS) entry which is preliminary data.</text>
</comment>
<reference evidence="8 9" key="2">
    <citation type="journal article" date="2021" name="Int. J. Food Microbiol.">
        <title>Safety demonstration of a microbial species for use in the food chain: Weissella confusa.</title>
        <authorList>
            <person name="Bourdichon F."/>
            <person name="Patrone V."/>
            <person name="Fontana A."/>
            <person name="Milani G."/>
            <person name="Morelli L."/>
        </authorList>
    </citation>
    <scope>NUCLEOTIDE SEQUENCE [LARGE SCALE GENOMIC DNA]</scope>
    <source>
        <strain evidence="7">CCUG 30943</strain>
        <strain evidence="8 9">CCUG 43002</strain>
    </source>
</reference>
<dbReference type="InterPro" id="IPR025490">
    <property type="entry name" value="RqcP"/>
</dbReference>
<dbReference type="OrthoDB" id="9805210at2"/>
<dbReference type="SMART" id="SM00363">
    <property type="entry name" value="S4"/>
    <property type="match status" value="1"/>
</dbReference>